<reference evidence="1 2" key="1">
    <citation type="submission" date="2018-01" db="EMBL/GenBank/DDBJ databases">
        <title>Denitrification phenotypes of diverse strains of Pseudomonas stutzeri.</title>
        <authorList>
            <person name="Milligan D.A."/>
            <person name="Bergaust L."/>
            <person name="Bakken L.R."/>
            <person name="Frostegard A."/>
        </authorList>
    </citation>
    <scope>NUCLEOTIDE SEQUENCE [LARGE SCALE GENOMIC DNA]</scope>
    <source>
        <strain evidence="1 2">24a75</strain>
    </source>
</reference>
<dbReference type="EMBL" id="POUT01000026">
    <property type="protein sequence ID" value="PNG04481.1"/>
    <property type="molecule type" value="Genomic_DNA"/>
</dbReference>
<evidence type="ECO:0000313" key="2">
    <source>
        <dbReference type="Proteomes" id="UP000236023"/>
    </source>
</evidence>
<proteinExistence type="predicted"/>
<accession>A0A2N8SPS1</accession>
<dbReference type="InterPro" id="IPR053860">
    <property type="entry name" value="DUF6932"/>
</dbReference>
<dbReference type="Pfam" id="PF22014">
    <property type="entry name" value="DUF6932"/>
    <property type="match status" value="1"/>
</dbReference>
<evidence type="ECO:0000313" key="1">
    <source>
        <dbReference type="EMBL" id="PNG04481.1"/>
    </source>
</evidence>
<gene>
    <name evidence="1" type="ORF">CXK94_22090</name>
</gene>
<dbReference type="AlphaFoldDB" id="A0A2N8SPS1"/>
<dbReference type="RefSeq" id="WP_102895887.1">
    <property type="nucleotide sequence ID" value="NZ_JAMOHU010000088.1"/>
</dbReference>
<dbReference type="Proteomes" id="UP000236023">
    <property type="component" value="Unassembled WGS sequence"/>
</dbReference>
<sequence length="190" mass="21850">MIPAWTMAGVLPPIRPQQPGHSSDRSPYEVGLCDFIEQFAFTPERTEILKGFLDYRAALHGAGLKNGFQWVDGSFMQDVENHETRPPNDVDVVTYFHLPTGETQVSLFAKARNLLSNTHVKATYKVDAYPYVLGEPTDTRQVRQISYWYSMWSHRRDGLWKGFVQINLKPDEDSEARRILSQKYPQETAK</sequence>
<name>A0A2N8SPS1_STUST</name>
<protein>
    <submittedName>
        <fullName evidence="1">Uncharacterized protein</fullName>
    </submittedName>
</protein>
<comment type="caution">
    <text evidence="1">The sequence shown here is derived from an EMBL/GenBank/DDBJ whole genome shotgun (WGS) entry which is preliminary data.</text>
</comment>
<organism evidence="1 2">
    <name type="scientific">Stutzerimonas stutzeri</name>
    <name type="common">Pseudomonas stutzeri</name>
    <dbReference type="NCBI Taxonomy" id="316"/>
    <lineage>
        <taxon>Bacteria</taxon>
        <taxon>Pseudomonadati</taxon>
        <taxon>Pseudomonadota</taxon>
        <taxon>Gammaproteobacteria</taxon>
        <taxon>Pseudomonadales</taxon>
        <taxon>Pseudomonadaceae</taxon>
        <taxon>Stutzerimonas</taxon>
    </lineage>
</organism>